<protein>
    <submittedName>
        <fullName evidence="3">Uncharacterized protein</fullName>
    </submittedName>
</protein>
<dbReference type="Pfam" id="PF11807">
    <property type="entry name" value="UstYa"/>
    <property type="match status" value="1"/>
</dbReference>
<accession>A0AAJ0CBT0</accession>
<feature type="transmembrane region" description="Helical" evidence="2">
    <location>
        <begin position="44"/>
        <end position="62"/>
    </location>
</feature>
<dbReference type="Proteomes" id="UP001251528">
    <property type="component" value="Unassembled WGS sequence"/>
</dbReference>
<keyword evidence="4" id="KW-1185">Reference proteome</keyword>
<keyword evidence="2" id="KW-1133">Transmembrane helix</keyword>
<name>A0AAJ0CBT0_9HYPO</name>
<dbReference type="EMBL" id="JASWJB010000604">
    <property type="protein sequence ID" value="KAK2589607.1"/>
    <property type="molecule type" value="Genomic_DNA"/>
</dbReference>
<evidence type="ECO:0000256" key="1">
    <source>
        <dbReference type="ARBA" id="ARBA00035112"/>
    </source>
</evidence>
<dbReference type="InterPro" id="IPR021765">
    <property type="entry name" value="UstYa-like"/>
</dbReference>
<keyword evidence="2" id="KW-0812">Transmembrane</keyword>
<keyword evidence="2" id="KW-0472">Membrane</keyword>
<sequence>MSPSQESMERRKALLSDYRQNESFEETRCLTTPPPIRISLFNRLVIGILLVSLVMNVAQLLLSSRPVAPVKHEESPSKYAHISRSRQEPYVYLTEYSSTNETVQDKAWMSIDDDLAVVALSDDYARAHDLRIAQRFPWDQTKGLYILHGIHNLHCLKNIYRSLKEYRHGEGQSRSWHHISHCLDALRRQVICDADDTPRATDRRPEVVAGLGQYRMCRNWDALEDFAKRHTACYKRPENAEWDGPKKLNRFKHCPEGSGYVVTDDYIPTDDILEGLPAENVGYVE</sequence>
<dbReference type="PANTHER" id="PTHR33365:SF6">
    <property type="entry name" value="OXIDASE USTYA"/>
    <property type="match status" value="1"/>
</dbReference>
<evidence type="ECO:0000256" key="2">
    <source>
        <dbReference type="SAM" id="Phobius"/>
    </source>
</evidence>
<evidence type="ECO:0000313" key="3">
    <source>
        <dbReference type="EMBL" id="KAK2589607.1"/>
    </source>
</evidence>
<dbReference type="AlphaFoldDB" id="A0AAJ0CBT0"/>
<dbReference type="PANTHER" id="PTHR33365">
    <property type="entry name" value="YALI0B05434P"/>
    <property type="match status" value="1"/>
</dbReference>
<evidence type="ECO:0000313" key="4">
    <source>
        <dbReference type="Proteomes" id="UP001251528"/>
    </source>
</evidence>
<organism evidence="3 4">
    <name type="scientific">Conoideocrella luteorostrata</name>
    <dbReference type="NCBI Taxonomy" id="1105319"/>
    <lineage>
        <taxon>Eukaryota</taxon>
        <taxon>Fungi</taxon>
        <taxon>Dikarya</taxon>
        <taxon>Ascomycota</taxon>
        <taxon>Pezizomycotina</taxon>
        <taxon>Sordariomycetes</taxon>
        <taxon>Hypocreomycetidae</taxon>
        <taxon>Hypocreales</taxon>
        <taxon>Clavicipitaceae</taxon>
        <taxon>Conoideocrella</taxon>
    </lineage>
</organism>
<reference evidence="3" key="1">
    <citation type="submission" date="2023-06" db="EMBL/GenBank/DDBJ databases">
        <title>Conoideocrella luteorostrata (Hypocreales: Clavicipitaceae), a potential biocontrol fungus for elongate hemlock scale in United States Christmas tree production areas.</title>
        <authorList>
            <person name="Barrett H."/>
            <person name="Lovett B."/>
            <person name="Macias A.M."/>
            <person name="Stajich J.E."/>
            <person name="Kasson M.T."/>
        </authorList>
    </citation>
    <scope>NUCLEOTIDE SEQUENCE</scope>
    <source>
        <strain evidence="3">ARSEF 14590</strain>
    </source>
</reference>
<proteinExistence type="inferred from homology"/>
<comment type="similarity">
    <text evidence="1">Belongs to the ustYa family.</text>
</comment>
<comment type="caution">
    <text evidence="3">The sequence shown here is derived from an EMBL/GenBank/DDBJ whole genome shotgun (WGS) entry which is preliminary data.</text>
</comment>
<gene>
    <name evidence="3" type="ORF">QQS21_012716</name>
</gene>
<dbReference type="GO" id="GO:0043386">
    <property type="term" value="P:mycotoxin biosynthetic process"/>
    <property type="evidence" value="ECO:0007669"/>
    <property type="project" value="InterPro"/>
</dbReference>